<name>A0ABW3MD94_9PSEU</name>
<dbReference type="EMBL" id="JBHTIS010001694">
    <property type="protein sequence ID" value="MFD1048606.1"/>
    <property type="molecule type" value="Genomic_DNA"/>
</dbReference>
<evidence type="ECO:0000313" key="5">
    <source>
        <dbReference type="Proteomes" id="UP001597045"/>
    </source>
</evidence>
<organism evidence="4 5">
    <name type="scientific">Kibdelosporangium lantanae</name>
    <dbReference type="NCBI Taxonomy" id="1497396"/>
    <lineage>
        <taxon>Bacteria</taxon>
        <taxon>Bacillati</taxon>
        <taxon>Actinomycetota</taxon>
        <taxon>Actinomycetes</taxon>
        <taxon>Pseudonocardiales</taxon>
        <taxon>Pseudonocardiaceae</taxon>
        <taxon>Kibdelosporangium</taxon>
    </lineage>
</organism>
<protein>
    <submittedName>
        <fullName evidence="4">Class F sortase</fullName>
    </submittedName>
</protein>
<evidence type="ECO:0000313" key="4">
    <source>
        <dbReference type="EMBL" id="MFD1048606.1"/>
    </source>
</evidence>
<sequence>MRPVRTTVVVVLVFLSTACGARTEAPPVVSSPAVPPSVTSEAPEPVPVMTRSEPVSVRIPRIGASSGLIPLGLNPDQTIQVPPVSTPMQAGWYANGPTPGEVGPAVILGHVDGNHQKGVFYRLHELAEGDEVFVTRADGGELTFVVTKVDQVAKDMFPTETVYGDTEAPELRLITCGGAFDRVAHRYLDNIIVYASLA</sequence>
<dbReference type="Pfam" id="PF04203">
    <property type="entry name" value="Sortase"/>
    <property type="match status" value="1"/>
</dbReference>
<comment type="caution">
    <text evidence="4">The sequence shown here is derived from an EMBL/GenBank/DDBJ whole genome shotgun (WGS) entry which is preliminary data.</text>
</comment>
<evidence type="ECO:0000256" key="2">
    <source>
        <dbReference type="SAM" id="MobiDB-lite"/>
    </source>
</evidence>
<dbReference type="SUPFAM" id="SSF63817">
    <property type="entry name" value="Sortase"/>
    <property type="match status" value="1"/>
</dbReference>
<feature type="compositionally biased region" description="Low complexity" evidence="2">
    <location>
        <begin position="25"/>
        <end position="43"/>
    </location>
</feature>
<accession>A0ABW3MD94</accession>
<dbReference type="InterPro" id="IPR042001">
    <property type="entry name" value="Sortase_F"/>
</dbReference>
<keyword evidence="5" id="KW-1185">Reference proteome</keyword>
<evidence type="ECO:0000256" key="1">
    <source>
        <dbReference type="ARBA" id="ARBA00022801"/>
    </source>
</evidence>
<evidence type="ECO:0000256" key="3">
    <source>
        <dbReference type="SAM" id="SignalP"/>
    </source>
</evidence>
<proteinExistence type="predicted"/>
<dbReference type="Gene3D" id="2.40.260.10">
    <property type="entry name" value="Sortase"/>
    <property type="match status" value="1"/>
</dbReference>
<keyword evidence="3" id="KW-0732">Signal</keyword>
<feature type="region of interest" description="Disordered" evidence="2">
    <location>
        <begin position="25"/>
        <end position="49"/>
    </location>
</feature>
<dbReference type="CDD" id="cd05829">
    <property type="entry name" value="Sortase_F"/>
    <property type="match status" value="1"/>
</dbReference>
<feature type="signal peptide" evidence="3">
    <location>
        <begin position="1"/>
        <end position="21"/>
    </location>
</feature>
<gene>
    <name evidence="4" type="ORF">ACFQ1S_25275</name>
</gene>
<keyword evidence="1" id="KW-0378">Hydrolase</keyword>
<dbReference type="InterPro" id="IPR005754">
    <property type="entry name" value="Sortase"/>
</dbReference>
<feature type="chain" id="PRO_5045811431" evidence="3">
    <location>
        <begin position="22"/>
        <end position="198"/>
    </location>
</feature>
<dbReference type="NCBIfam" id="NF033748">
    <property type="entry name" value="class_F_sortase"/>
    <property type="match status" value="1"/>
</dbReference>
<dbReference type="Proteomes" id="UP001597045">
    <property type="component" value="Unassembled WGS sequence"/>
</dbReference>
<dbReference type="InterPro" id="IPR023365">
    <property type="entry name" value="Sortase_dom-sf"/>
</dbReference>
<reference evidence="5" key="1">
    <citation type="journal article" date="2019" name="Int. J. Syst. Evol. Microbiol.">
        <title>The Global Catalogue of Microorganisms (GCM) 10K type strain sequencing project: providing services to taxonomists for standard genome sequencing and annotation.</title>
        <authorList>
            <consortium name="The Broad Institute Genomics Platform"/>
            <consortium name="The Broad Institute Genome Sequencing Center for Infectious Disease"/>
            <person name="Wu L."/>
            <person name="Ma J."/>
        </authorList>
    </citation>
    <scope>NUCLEOTIDE SEQUENCE [LARGE SCALE GENOMIC DNA]</scope>
    <source>
        <strain evidence="5">JCM 31486</strain>
    </source>
</reference>
<dbReference type="PROSITE" id="PS51257">
    <property type="entry name" value="PROKAR_LIPOPROTEIN"/>
    <property type="match status" value="1"/>
</dbReference>